<feature type="non-terminal residue" evidence="1">
    <location>
        <position position="384"/>
    </location>
</feature>
<protein>
    <submittedName>
        <fullName evidence="1">Uncharacterized protein</fullName>
    </submittedName>
</protein>
<name>A0A7C0VB92_UNCW3</name>
<dbReference type="EMBL" id="DQWE01000338">
    <property type="protein sequence ID" value="HDI83536.1"/>
    <property type="molecule type" value="Genomic_DNA"/>
</dbReference>
<gene>
    <name evidence="1" type="ORF">ENF18_07095</name>
</gene>
<organism evidence="1">
    <name type="scientific">candidate division WOR-3 bacterium</name>
    <dbReference type="NCBI Taxonomy" id="2052148"/>
    <lineage>
        <taxon>Bacteria</taxon>
        <taxon>Bacteria division WOR-3</taxon>
    </lineage>
</organism>
<dbReference type="Gene3D" id="2.130.10.10">
    <property type="entry name" value="YVTN repeat-like/Quinoprotein amine dehydrogenase"/>
    <property type="match status" value="1"/>
</dbReference>
<evidence type="ECO:0000313" key="1">
    <source>
        <dbReference type="EMBL" id="HDI83536.1"/>
    </source>
</evidence>
<accession>A0A7C0VB92</accession>
<proteinExistence type="predicted"/>
<comment type="caution">
    <text evidence="1">The sequence shown here is derived from an EMBL/GenBank/DDBJ whole genome shotgun (WGS) entry which is preliminary data.</text>
</comment>
<dbReference type="InterPro" id="IPR015943">
    <property type="entry name" value="WD40/YVTN_repeat-like_dom_sf"/>
</dbReference>
<dbReference type="Proteomes" id="UP000885847">
    <property type="component" value="Unassembled WGS sequence"/>
</dbReference>
<reference evidence="1" key="1">
    <citation type="journal article" date="2020" name="mSystems">
        <title>Genome- and Community-Level Interaction Insights into Carbon Utilization and Element Cycling Functions of Hydrothermarchaeota in Hydrothermal Sediment.</title>
        <authorList>
            <person name="Zhou Z."/>
            <person name="Liu Y."/>
            <person name="Xu W."/>
            <person name="Pan J."/>
            <person name="Luo Z.H."/>
            <person name="Li M."/>
        </authorList>
    </citation>
    <scope>NUCLEOTIDE SEQUENCE [LARGE SCALE GENOMIC DNA]</scope>
    <source>
        <strain evidence="1">HyVt-102</strain>
    </source>
</reference>
<sequence>MTLFLLFAFEITHYPFPSEFYRVQQIDTLLFLPNRTGGLIYVSSPSFRTGFLTEIEGLSSLNVMGVGDGNDRLYVITAKGLDIFTKDMVFVEHLSFFPPLFPDTIPNILYTKDEVLYIGFNNGLAYMNPDIYPDSVFSIRYPFSVEGIVFFKDTFFLATSNGLYKTSDFRDTVSVVQSSSFSSVIVIDDTLYCCSPERGIYNYTVGMWEFTSEGVTSVSKVGNILFVSGAYNVWRKPDDWVRYCSLTSVGVFQIGDTTYAVHPNRGIFRIVPPPVVWKSLNLPFFVPGSEFIEDTKGRILVSFGSGRSNPAQPNGLLGLSIFSNGDWHTLNTMNEWHIKGRLWHLALDSKGYIWIGCWSGVSDSVIWRWDGSDTTLPQCFMPPE</sequence>
<dbReference type="AlphaFoldDB" id="A0A7C0VB92"/>